<dbReference type="GO" id="GO:0008408">
    <property type="term" value="F:3'-5' exonuclease activity"/>
    <property type="evidence" value="ECO:0000318"/>
    <property type="project" value="GO_Central"/>
</dbReference>
<dbReference type="RefSeq" id="XP_021860649.2">
    <property type="nucleotide sequence ID" value="XM_022004957.2"/>
</dbReference>
<dbReference type="SUPFAM" id="SSF53098">
    <property type="entry name" value="Ribonuclease H-like"/>
    <property type="match status" value="1"/>
</dbReference>
<evidence type="ECO:0000313" key="5">
    <source>
        <dbReference type="Proteomes" id="UP000813463"/>
    </source>
</evidence>
<dbReference type="InterPro" id="IPR036397">
    <property type="entry name" value="RNaseH_sf"/>
</dbReference>
<dbReference type="GO" id="GO:0046872">
    <property type="term" value="F:metal ion binding"/>
    <property type="evidence" value="ECO:0007669"/>
    <property type="project" value="UniProtKB-KW"/>
</dbReference>
<protein>
    <submittedName>
        <fullName evidence="6">Protein NEN1</fullName>
    </submittedName>
</protein>
<dbReference type="InterPro" id="IPR013520">
    <property type="entry name" value="Ribonucl_H"/>
</dbReference>
<keyword evidence="1" id="KW-0540">Nuclease</keyword>
<organism evidence="5 6">
    <name type="scientific">Spinacia oleracea</name>
    <name type="common">Spinach</name>
    <dbReference type="NCBI Taxonomy" id="3562"/>
    <lineage>
        <taxon>Eukaryota</taxon>
        <taxon>Viridiplantae</taxon>
        <taxon>Streptophyta</taxon>
        <taxon>Embryophyta</taxon>
        <taxon>Tracheophyta</taxon>
        <taxon>Spermatophyta</taxon>
        <taxon>Magnoliopsida</taxon>
        <taxon>eudicotyledons</taxon>
        <taxon>Gunneridae</taxon>
        <taxon>Pentapetalae</taxon>
        <taxon>Caryophyllales</taxon>
        <taxon>Chenopodiaceae</taxon>
        <taxon>Chenopodioideae</taxon>
        <taxon>Anserineae</taxon>
        <taxon>Spinacia</taxon>
    </lineage>
</organism>
<evidence type="ECO:0000259" key="4">
    <source>
        <dbReference type="SMART" id="SM00479"/>
    </source>
</evidence>
<dbReference type="CDD" id="cd06127">
    <property type="entry name" value="DEDDh"/>
    <property type="match status" value="1"/>
</dbReference>
<dbReference type="Pfam" id="PF00929">
    <property type="entry name" value="RNase_T"/>
    <property type="match status" value="1"/>
</dbReference>
<dbReference type="AlphaFoldDB" id="A0A9R0K6U4"/>
<dbReference type="GeneID" id="110799670"/>
<accession>A0A9R0K6U4</accession>
<keyword evidence="5" id="KW-1185">Reference proteome</keyword>
<dbReference type="Gene3D" id="3.30.420.10">
    <property type="entry name" value="Ribonuclease H-like superfamily/Ribonuclease H"/>
    <property type="match status" value="1"/>
</dbReference>
<evidence type="ECO:0000313" key="6">
    <source>
        <dbReference type="RefSeq" id="XP_021860649.2"/>
    </source>
</evidence>
<dbReference type="KEGG" id="soe:110799670"/>
<evidence type="ECO:0000256" key="1">
    <source>
        <dbReference type="ARBA" id="ARBA00022722"/>
    </source>
</evidence>
<dbReference type="InterPro" id="IPR012337">
    <property type="entry name" value="RNaseH-like_sf"/>
</dbReference>
<dbReference type="PANTHER" id="PTHR30231">
    <property type="entry name" value="DNA POLYMERASE III SUBUNIT EPSILON"/>
    <property type="match status" value="1"/>
</dbReference>
<name>A0A9R0K6U4_SPIOL</name>
<reference evidence="6" key="2">
    <citation type="submission" date="2025-08" db="UniProtKB">
        <authorList>
            <consortium name="RefSeq"/>
        </authorList>
    </citation>
    <scope>IDENTIFICATION</scope>
    <source>
        <tissue evidence="6">Leaf</tissue>
    </source>
</reference>
<dbReference type="SMART" id="SM00479">
    <property type="entry name" value="EXOIII"/>
    <property type="match status" value="1"/>
</dbReference>
<sequence length="487" mass="54181">MAEERSEIAFFDVETTIPLRQGQGFTILEFGAILVCPRKLVELENYSTLICPRDMSLISSKSERCNGITRAAVSVAPPFSLLADKIFDILNGRIWAGHNITRFDCPRIREAFAEIGRPPPEPKGIIDSLALLTERFGRRAGNMKMATLATYFGLGQQTHRSLDDVRMNLEVLKYCATVLFLESSLPDILIRDSWVSPTTTARRTRSGGRISPMEMSYAPNPDPISENHPNQFLGEQILNFVEPVRPETESFDMRRLSEDIMDDAIQEVDAAEKSPETESPEISRPLTISEGCSSLSGFLTPDNVSIPSISASLVPFYRGSQRIQILHDNVVLKLHCSHLKVRFGISGKFVDHAGRPRLNFVVDVPPNVCQVLDSCDNHAQSLFMESGSTSDWKPMVARKGYWSSPTIRLHIPTVVTGNVAKYGTEIFQKEAASGAEEKVLFSEFDAAELDRMFAAGTLIDAFFSLDPYDYQQSAGIRLVAEKLVIHS</sequence>
<dbReference type="GO" id="GO:0003676">
    <property type="term" value="F:nucleic acid binding"/>
    <property type="evidence" value="ECO:0007669"/>
    <property type="project" value="InterPro"/>
</dbReference>
<dbReference type="PANTHER" id="PTHR30231:SF4">
    <property type="entry name" value="PROTEIN NEN2"/>
    <property type="match status" value="1"/>
</dbReference>
<evidence type="ECO:0000256" key="3">
    <source>
        <dbReference type="ARBA" id="ARBA00022839"/>
    </source>
</evidence>
<gene>
    <name evidence="6" type="primary">LOC110799670</name>
</gene>
<keyword evidence="2" id="KW-0378">Hydrolase</keyword>
<proteinExistence type="predicted"/>
<evidence type="ECO:0000256" key="2">
    <source>
        <dbReference type="ARBA" id="ARBA00022801"/>
    </source>
</evidence>
<keyword evidence="3" id="KW-0269">Exonuclease</keyword>
<dbReference type="Proteomes" id="UP000813463">
    <property type="component" value="Chromosome 5"/>
</dbReference>
<reference evidence="5" key="1">
    <citation type="journal article" date="2021" name="Nat. Commun.">
        <title>Genomic analyses provide insights into spinach domestication and the genetic basis of agronomic traits.</title>
        <authorList>
            <person name="Cai X."/>
            <person name="Sun X."/>
            <person name="Xu C."/>
            <person name="Sun H."/>
            <person name="Wang X."/>
            <person name="Ge C."/>
            <person name="Zhang Z."/>
            <person name="Wang Q."/>
            <person name="Fei Z."/>
            <person name="Jiao C."/>
            <person name="Wang Q."/>
        </authorList>
    </citation>
    <scope>NUCLEOTIDE SEQUENCE [LARGE SCALE GENOMIC DNA]</scope>
    <source>
        <strain evidence="5">cv. Varoflay</strain>
    </source>
</reference>
<feature type="domain" description="Exonuclease" evidence="4">
    <location>
        <begin position="7"/>
        <end position="181"/>
    </location>
</feature>